<gene>
    <name evidence="1" type="ORF">PQQ63_37880</name>
</gene>
<evidence type="ECO:0000313" key="1">
    <source>
        <dbReference type="EMBL" id="MFM0642452.1"/>
    </source>
</evidence>
<dbReference type="Proteomes" id="UP001629432">
    <property type="component" value="Unassembled WGS sequence"/>
</dbReference>
<dbReference type="EMBL" id="JAQQCF010000075">
    <property type="protein sequence ID" value="MFM0642452.1"/>
    <property type="molecule type" value="Genomic_DNA"/>
</dbReference>
<evidence type="ECO:0008006" key="3">
    <source>
        <dbReference type="Google" id="ProtNLM"/>
    </source>
</evidence>
<comment type="caution">
    <text evidence="1">The sequence shown here is derived from an EMBL/GenBank/DDBJ whole genome shotgun (WGS) entry which is preliminary data.</text>
</comment>
<dbReference type="SUPFAM" id="SSF50494">
    <property type="entry name" value="Trypsin-like serine proteases"/>
    <property type="match status" value="1"/>
</dbReference>
<keyword evidence="2" id="KW-1185">Reference proteome</keyword>
<dbReference type="InterPro" id="IPR009003">
    <property type="entry name" value="Peptidase_S1_PA"/>
</dbReference>
<protein>
    <recommendedName>
        <fullName evidence="3">Serine protease</fullName>
    </recommendedName>
</protein>
<reference evidence="1 2" key="1">
    <citation type="journal article" date="2024" name="Chem. Sci.">
        <title>Discovery of megapolipeptins by genome mining of a Burkholderiales bacteria collection.</title>
        <authorList>
            <person name="Paulo B.S."/>
            <person name="Recchia M.J.J."/>
            <person name="Lee S."/>
            <person name="Fergusson C.H."/>
            <person name="Romanowski S.B."/>
            <person name="Hernandez A."/>
            <person name="Krull N."/>
            <person name="Liu D.Y."/>
            <person name="Cavanagh H."/>
            <person name="Bos A."/>
            <person name="Gray C.A."/>
            <person name="Murphy B.T."/>
            <person name="Linington R.G."/>
            <person name="Eustaquio A.S."/>
        </authorList>
    </citation>
    <scope>NUCLEOTIDE SEQUENCE [LARGE SCALE GENOMIC DNA]</scope>
    <source>
        <strain evidence="1 2">RL17-338-BIC-A</strain>
    </source>
</reference>
<evidence type="ECO:0000313" key="2">
    <source>
        <dbReference type="Proteomes" id="UP001629432"/>
    </source>
</evidence>
<name>A0ABW9E8M8_9BURK</name>
<sequence>MTGVVDPAAESKVPFRIQMFFNEQPLSIGTGFTYQSGDRIYLVTNWHNVSGRHAETKEALSITKALPNRMQFKVLKIEPAPDLGLDGMLMRWESATVPLYDDEEHHAPLWMEHPEHRNGVDVIALDATNAFAGSNVIPVNSEELSGWHVPDYVSADALVLGYPRGLSGGANFPIWKRASIASEPSIDLDGVPKLLIDTATREGMSGAPTFVRAVGLISREAGKLANDSFFGTKLRFIGVYSGRLGDDAMSAQLGIVWKERAIKEIIDGGVRGISSFEL</sequence>
<organism evidence="1 2">
    <name type="scientific">Paraburkholderia metrosideri</name>
    <dbReference type="NCBI Taxonomy" id="580937"/>
    <lineage>
        <taxon>Bacteria</taxon>
        <taxon>Pseudomonadati</taxon>
        <taxon>Pseudomonadota</taxon>
        <taxon>Betaproteobacteria</taxon>
        <taxon>Burkholderiales</taxon>
        <taxon>Burkholderiaceae</taxon>
        <taxon>Paraburkholderia</taxon>
    </lineage>
</organism>
<proteinExistence type="predicted"/>
<dbReference type="RefSeq" id="WP_408341063.1">
    <property type="nucleotide sequence ID" value="NZ_JAQQCF010000075.1"/>
</dbReference>
<accession>A0ABW9E8M8</accession>